<dbReference type="GO" id="GO:0003700">
    <property type="term" value="F:DNA-binding transcription factor activity"/>
    <property type="evidence" value="ECO:0007669"/>
    <property type="project" value="TreeGrafter"/>
</dbReference>
<name>A0A1S6HTW9_9GAMM</name>
<dbReference type="OrthoDB" id="8535430at2"/>
<keyword evidence="2 4" id="KW-0238">DNA-binding</keyword>
<organism evidence="6 7">
    <name type="scientific">Shewanella psychrophila</name>
    <dbReference type="NCBI Taxonomy" id="225848"/>
    <lineage>
        <taxon>Bacteria</taxon>
        <taxon>Pseudomonadati</taxon>
        <taxon>Pseudomonadota</taxon>
        <taxon>Gammaproteobacteria</taxon>
        <taxon>Alteromonadales</taxon>
        <taxon>Shewanellaceae</taxon>
        <taxon>Shewanella</taxon>
    </lineage>
</organism>
<reference evidence="6 7" key="1">
    <citation type="submission" date="2016-03" db="EMBL/GenBank/DDBJ databases">
        <title>Complete genome sequence of Shewanella psychrophila WP2, a deep sea bacterium isolated from west Pacific sediment.</title>
        <authorList>
            <person name="Xu G."/>
            <person name="Jian H."/>
        </authorList>
    </citation>
    <scope>NUCLEOTIDE SEQUENCE [LARGE SCALE GENOMIC DNA]</scope>
    <source>
        <strain evidence="6 7">WP2</strain>
    </source>
</reference>
<dbReference type="FunFam" id="1.10.10.60:FF:000141">
    <property type="entry name" value="TetR family transcriptional regulator"/>
    <property type="match status" value="1"/>
</dbReference>
<evidence type="ECO:0000256" key="3">
    <source>
        <dbReference type="ARBA" id="ARBA00023163"/>
    </source>
</evidence>
<dbReference type="EMBL" id="CP014782">
    <property type="protein sequence ID" value="AQS38934.1"/>
    <property type="molecule type" value="Genomic_DNA"/>
</dbReference>
<evidence type="ECO:0000313" key="6">
    <source>
        <dbReference type="EMBL" id="AQS38934.1"/>
    </source>
</evidence>
<evidence type="ECO:0000259" key="5">
    <source>
        <dbReference type="PROSITE" id="PS50977"/>
    </source>
</evidence>
<dbReference type="PROSITE" id="PS50977">
    <property type="entry name" value="HTH_TETR_2"/>
    <property type="match status" value="1"/>
</dbReference>
<keyword evidence="1" id="KW-0805">Transcription regulation</keyword>
<feature type="domain" description="HTH tetR-type" evidence="5">
    <location>
        <begin position="14"/>
        <end position="74"/>
    </location>
</feature>
<dbReference type="PANTHER" id="PTHR30055">
    <property type="entry name" value="HTH-TYPE TRANSCRIPTIONAL REGULATOR RUTR"/>
    <property type="match status" value="1"/>
</dbReference>
<evidence type="ECO:0000256" key="2">
    <source>
        <dbReference type="ARBA" id="ARBA00023125"/>
    </source>
</evidence>
<keyword evidence="3" id="KW-0804">Transcription</keyword>
<dbReference type="Pfam" id="PF14246">
    <property type="entry name" value="TetR_C_7"/>
    <property type="match status" value="1"/>
</dbReference>
<gene>
    <name evidence="6" type="ORF">Sps_03818</name>
</gene>
<dbReference type="InterPro" id="IPR001647">
    <property type="entry name" value="HTH_TetR"/>
</dbReference>
<dbReference type="AlphaFoldDB" id="A0A1S6HTW9"/>
<evidence type="ECO:0000256" key="4">
    <source>
        <dbReference type="PROSITE-ProRule" id="PRU00335"/>
    </source>
</evidence>
<feature type="DNA-binding region" description="H-T-H motif" evidence="4">
    <location>
        <begin position="37"/>
        <end position="56"/>
    </location>
</feature>
<dbReference type="STRING" id="225848.Sps_03818"/>
<dbReference type="RefSeq" id="WP_077753907.1">
    <property type="nucleotide sequence ID" value="NZ_CP014782.1"/>
</dbReference>
<dbReference type="KEGG" id="spsw:Sps_03818"/>
<dbReference type="Pfam" id="PF00440">
    <property type="entry name" value="TetR_N"/>
    <property type="match status" value="1"/>
</dbReference>
<dbReference type="SUPFAM" id="SSF46689">
    <property type="entry name" value="Homeodomain-like"/>
    <property type="match status" value="1"/>
</dbReference>
<protein>
    <submittedName>
        <fullName evidence="6">Transcriptional regulator, TetR family</fullName>
    </submittedName>
</protein>
<accession>A0A1S6HTW9</accession>
<proteinExistence type="predicted"/>
<dbReference type="InterPro" id="IPR009057">
    <property type="entry name" value="Homeodomain-like_sf"/>
</dbReference>
<sequence>MESVNPDVNLSRSEQKRLQILEAAIELFCGQGFPNTSMDEVAKLAGVSKQTVYSHFGSKDELFVASIESRCVVQRLAEDVFTDPSQPELALSCFAEYFGELIVSPEALTVFTTCVAQSETHPGISALFFDAGPQHLLSLLTGYFEDVQKLGVYQFDDCRSCAVRLCLMMYGEMRLKLELGLNADNLVEGRVSYLTGCISMFLRAYRSDHQ</sequence>
<evidence type="ECO:0000256" key="1">
    <source>
        <dbReference type="ARBA" id="ARBA00023015"/>
    </source>
</evidence>
<dbReference type="Proteomes" id="UP000189545">
    <property type="component" value="Chromosome"/>
</dbReference>
<evidence type="ECO:0000313" key="7">
    <source>
        <dbReference type="Proteomes" id="UP000189545"/>
    </source>
</evidence>
<dbReference type="Gene3D" id="1.10.10.60">
    <property type="entry name" value="Homeodomain-like"/>
    <property type="match status" value="1"/>
</dbReference>
<dbReference type="InterPro" id="IPR039536">
    <property type="entry name" value="TetR_C_Proteobacteria"/>
</dbReference>
<dbReference type="Gene3D" id="1.10.357.10">
    <property type="entry name" value="Tetracycline Repressor, domain 2"/>
    <property type="match status" value="1"/>
</dbReference>
<keyword evidence="7" id="KW-1185">Reference proteome</keyword>
<dbReference type="InterPro" id="IPR050109">
    <property type="entry name" value="HTH-type_TetR-like_transc_reg"/>
</dbReference>
<dbReference type="PRINTS" id="PR00455">
    <property type="entry name" value="HTHTETR"/>
</dbReference>
<dbReference type="PANTHER" id="PTHR30055:SF146">
    <property type="entry name" value="HTH-TYPE TRANSCRIPTIONAL DUAL REGULATOR CECR"/>
    <property type="match status" value="1"/>
</dbReference>
<dbReference type="GO" id="GO:0000976">
    <property type="term" value="F:transcription cis-regulatory region binding"/>
    <property type="evidence" value="ECO:0007669"/>
    <property type="project" value="TreeGrafter"/>
</dbReference>